<dbReference type="PROSITE" id="PS50931">
    <property type="entry name" value="HTH_LYSR"/>
    <property type="match status" value="1"/>
</dbReference>
<dbReference type="Pfam" id="PF00126">
    <property type="entry name" value="HTH_1"/>
    <property type="match status" value="1"/>
</dbReference>
<dbReference type="SUPFAM" id="SSF46785">
    <property type="entry name" value="Winged helix' DNA-binding domain"/>
    <property type="match status" value="1"/>
</dbReference>
<dbReference type="Gene3D" id="1.10.10.10">
    <property type="entry name" value="Winged helix-like DNA-binding domain superfamily/Winged helix DNA-binding domain"/>
    <property type="match status" value="1"/>
</dbReference>
<dbReference type="SUPFAM" id="SSF53850">
    <property type="entry name" value="Periplasmic binding protein-like II"/>
    <property type="match status" value="1"/>
</dbReference>
<dbReference type="PANTHER" id="PTHR30346:SF0">
    <property type="entry name" value="HCA OPERON TRANSCRIPTIONAL ACTIVATOR HCAR"/>
    <property type="match status" value="1"/>
</dbReference>
<evidence type="ECO:0000256" key="3">
    <source>
        <dbReference type="ARBA" id="ARBA00023125"/>
    </source>
</evidence>
<dbReference type="InterPro" id="IPR036388">
    <property type="entry name" value="WH-like_DNA-bd_sf"/>
</dbReference>
<evidence type="ECO:0000256" key="2">
    <source>
        <dbReference type="ARBA" id="ARBA00023015"/>
    </source>
</evidence>
<evidence type="ECO:0000256" key="1">
    <source>
        <dbReference type="ARBA" id="ARBA00009437"/>
    </source>
</evidence>
<dbReference type="PANTHER" id="PTHR30346">
    <property type="entry name" value="TRANSCRIPTIONAL DUAL REGULATOR HCAR-RELATED"/>
    <property type="match status" value="1"/>
</dbReference>
<dbReference type="GO" id="GO:0003677">
    <property type="term" value="F:DNA binding"/>
    <property type="evidence" value="ECO:0007669"/>
    <property type="project" value="UniProtKB-KW"/>
</dbReference>
<evidence type="ECO:0000313" key="7">
    <source>
        <dbReference type="Proteomes" id="UP001238088"/>
    </source>
</evidence>
<dbReference type="CDD" id="cd05466">
    <property type="entry name" value="PBP2_LTTR_substrate"/>
    <property type="match status" value="1"/>
</dbReference>
<sequence>MNIEQLNYIVEVSKAKSLAVAAKTLNVSQSALSQAITKLESELNLKVFNRTRTGAVTTKEGDRIVEKAQNALHAIYEIKEEAHKQLNSLNDILRISAIPGLTSPIIDTYLSCKEKTPIFKLEVHEKGSMEIIHDIQNEDIDIGFIALKKENMDLVNDLLFTPVVTGKILAFVSRYSPLAENDILTADMLKQQTFVLYRDEYVQEFIAHFQRVHGPVEVFFTATSIEAILKAVIEIDAVSIGHDISAIYFPKDHIDQYQTLEIEGYTDSPFRFGWIQKKDYKLSKEASKFIQEVNNILLKQ</sequence>
<feature type="domain" description="HTH lysR-type" evidence="5">
    <location>
        <begin position="1"/>
        <end position="58"/>
    </location>
</feature>
<name>A0ABU0AK60_9BACI</name>
<evidence type="ECO:0000259" key="5">
    <source>
        <dbReference type="PROSITE" id="PS50931"/>
    </source>
</evidence>
<evidence type="ECO:0000256" key="4">
    <source>
        <dbReference type="ARBA" id="ARBA00023163"/>
    </source>
</evidence>
<keyword evidence="4" id="KW-0804">Transcription</keyword>
<dbReference type="RefSeq" id="WP_307476979.1">
    <property type="nucleotide sequence ID" value="NZ_JAUSUB010000016.1"/>
</dbReference>
<reference evidence="6 7" key="1">
    <citation type="submission" date="2023-07" db="EMBL/GenBank/DDBJ databases">
        <title>Genomic Encyclopedia of Type Strains, Phase IV (KMG-IV): sequencing the most valuable type-strain genomes for metagenomic binning, comparative biology and taxonomic classification.</title>
        <authorList>
            <person name="Goeker M."/>
        </authorList>
    </citation>
    <scope>NUCLEOTIDE SEQUENCE [LARGE SCALE GENOMIC DNA]</scope>
    <source>
        <strain evidence="6 7">DSM 23494</strain>
    </source>
</reference>
<comment type="similarity">
    <text evidence="1">Belongs to the LysR transcriptional regulatory family.</text>
</comment>
<keyword evidence="7" id="KW-1185">Reference proteome</keyword>
<dbReference type="InterPro" id="IPR005119">
    <property type="entry name" value="LysR_subst-bd"/>
</dbReference>
<gene>
    <name evidence="6" type="ORF">J2S17_003550</name>
</gene>
<protein>
    <submittedName>
        <fullName evidence="6">DNA-binding transcriptional LysR family regulator</fullName>
    </submittedName>
</protein>
<dbReference type="InterPro" id="IPR000847">
    <property type="entry name" value="LysR_HTH_N"/>
</dbReference>
<comment type="caution">
    <text evidence="6">The sequence shown here is derived from an EMBL/GenBank/DDBJ whole genome shotgun (WGS) entry which is preliminary data.</text>
</comment>
<keyword evidence="3 6" id="KW-0238">DNA-binding</keyword>
<dbReference type="EMBL" id="JAUSUB010000016">
    <property type="protein sequence ID" value="MDQ0271662.1"/>
    <property type="molecule type" value="Genomic_DNA"/>
</dbReference>
<keyword evidence="2" id="KW-0805">Transcription regulation</keyword>
<dbReference type="Proteomes" id="UP001238088">
    <property type="component" value="Unassembled WGS sequence"/>
</dbReference>
<dbReference type="InterPro" id="IPR036390">
    <property type="entry name" value="WH_DNA-bd_sf"/>
</dbReference>
<organism evidence="6 7">
    <name type="scientific">Cytobacillus purgationiresistens</name>
    <dbReference type="NCBI Taxonomy" id="863449"/>
    <lineage>
        <taxon>Bacteria</taxon>
        <taxon>Bacillati</taxon>
        <taxon>Bacillota</taxon>
        <taxon>Bacilli</taxon>
        <taxon>Bacillales</taxon>
        <taxon>Bacillaceae</taxon>
        <taxon>Cytobacillus</taxon>
    </lineage>
</organism>
<dbReference type="PRINTS" id="PR00039">
    <property type="entry name" value="HTHLYSR"/>
</dbReference>
<dbReference type="Gene3D" id="3.40.190.290">
    <property type="match status" value="1"/>
</dbReference>
<accession>A0ABU0AK60</accession>
<evidence type="ECO:0000313" key="6">
    <source>
        <dbReference type="EMBL" id="MDQ0271662.1"/>
    </source>
</evidence>
<dbReference type="Pfam" id="PF03466">
    <property type="entry name" value="LysR_substrate"/>
    <property type="match status" value="1"/>
</dbReference>
<proteinExistence type="inferred from homology"/>